<dbReference type="EMBL" id="BPVZ01001189">
    <property type="protein sequence ID" value="GKV53249.1"/>
    <property type="molecule type" value="Genomic_DNA"/>
</dbReference>
<protein>
    <recommendedName>
        <fullName evidence="3">Serine-threonine/tyrosine-protein kinase catalytic domain-containing protein</fullName>
    </recommendedName>
</protein>
<proteinExistence type="predicted"/>
<dbReference type="Gene3D" id="3.30.200.20">
    <property type="entry name" value="Phosphorylase Kinase, domain 1"/>
    <property type="match status" value="1"/>
</dbReference>
<reference evidence="1 2" key="1">
    <citation type="journal article" date="2021" name="Commun. Biol.">
        <title>The genome of Shorea leprosula (Dipterocarpaceae) highlights the ecological relevance of drought in aseasonal tropical rainforests.</title>
        <authorList>
            <person name="Ng K.K.S."/>
            <person name="Kobayashi M.J."/>
            <person name="Fawcett J.A."/>
            <person name="Hatakeyama M."/>
            <person name="Paape T."/>
            <person name="Ng C.H."/>
            <person name="Ang C.C."/>
            <person name="Tnah L.H."/>
            <person name="Lee C.T."/>
            <person name="Nishiyama T."/>
            <person name="Sese J."/>
            <person name="O'Brien M.J."/>
            <person name="Copetti D."/>
            <person name="Mohd Noor M.I."/>
            <person name="Ong R.C."/>
            <person name="Putra M."/>
            <person name="Sireger I.Z."/>
            <person name="Indrioko S."/>
            <person name="Kosugi Y."/>
            <person name="Izuno A."/>
            <person name="Isagi Y."/>
            <person name="Lee S.L."/>
            <person name="Shimizu K.K."/>
        </authorList>
    </citation>
    <scope>NUCLEOTIDE SEQUENCE [LARGE SCALE GENOMIC DNA]</scope>
    <source>
        <strain evidence="1">214</strain>
    </source>
</reference>
<name>A0AAV5MW91_9ROSI</name>
<gene>
    <name evidence="1" type="ORF">SLEP1_g59784</name>
</gene>
<sequence>MDPITFTKLSHLWDVLLINRNNQAIPIEKALSLVLNKNLKSIKGWTLETIQNCWLNPILTMKGVDPTPFLPPPMEGIPLPLEHLSPDSWILRKAVWSSLAEIVKWDDWMHEDSAFGGHKGGSAELYALVPANYAALLLPRSQYDGSEQGRAANQEFKRNAMDIINQHNPVDSDGFAGGIWLMWDDTKYTIDILNVGPQAIHANVLVRSKLARWKANMLSLVGRVTFVTSVLSSIPNYYMQGMFFPASIHKELDTISRNFIWGSTSTKRKANLISWDRITQPRKAGGIGIRASSEVNQAAMAKLHWRMITEVQKPWAKAFISKYKIDPPYHNFSQSSSPICKDISKGKDIVEKGISWVPRDGSKINFWQDRWILKESLCSVFYGPFRPHDLDITVKDLLFPDGKWNFDAVAYPLPQDIIQKIVAIAFQRHSAEQDSFRCPRCRNGLETLTHIFRECQYAALFWNSIIPQSISTYNQNLDFKSWIKFGPSGEPKSLGSKEPSSRVRDEPRSWVCDIYEIFGHKFVSVQAIVHHHELIVVVPIKPLLIPYVLQRHVPQLHPRLQHLQHLLVNPSGVVNDKMGSLSEQSHMGSSISMPELATTTKNFSSDLIIGDSSFELVDKTTLSNSVTIAIKKLNRYTFHGLHELWVKMEMLGKLRHQNMVKILGYCLMGLIGTCHAAI</sequence>
<evidence type="ECO:0000313" key="2">
    <source>
        <dbReference type="Proteomes" id="UP001054252"/>
    </source>
</evidence>
<accession>A0AAV5MW91</accession>
<comment type="caution">
    <text evidence="1">The sequence shown here is derived from an EMBL/GenBank/DDBJ whole genome shotgun (WGS) entry which is preliminary data.</text>
</comment>
<dbReference type="Proteomes" id="UP001054252">
    <property type="component" value="Unassembled WGS sequence"/>
</dbReference>
<dbReference type="PANTHER" id="PTHR33116">
    <property type="entry name" value="REVERSE TRANSCRIPTASE ZINC-BINDING DOMAIN-CONTAINING PROTEIN-RELATED-RELATED"/>
    <property type="match status" value="1"/>
</dbReference>
<dbReference type="InterPro" id="IPR011009">
    <property type="entry name" value="Kinase-like_dom_sf"/>
</dbReference>
<organism evidence="1 2">
    <name type="scientific">Rubroshorea leprosula</name>
    <dbReference type="NCBI Taxonomy" id="152421"/>
    <lineage>
        <taxon>Eukaryota</taxon>
        <taxon>Viridiplantae</taxon>
        <taxon>Streptophyta</taxon>
        <taxon>Embryophyta</taxon>
        <taxon>Tracheophyta</taxon>
        <taxon>Spermatophyta</taxon>
        <taxon>Magnoliopsida</taxon>
        <taxon>eudicotyledons</taxon>
        <taxon>Gunneridae</taxon>
        <taxon>Pentapetalae</taxon>
        <taxon>rosids</taxon>
        <taxon>malvids</taxon>
        <taxon>Malvales</taxon>
        <taxon>Dipterocarpaceae</taxon>
        <taxon>Rubroshorea</taxon>
    </lineage>
</organism>
<feature type="non-terminal residue" evidence="1">
    <location>
        <position position="678"/>
    </location>
</feature>
<evidence type="ECO:0000313" key="1">
    <source>
        <dbReference type="EMBL" id="GKV53249.1"/>
    </source>
</evidence>
<dbReference type="PANTHER" id="PTHR33116:SF78">
    <property type="entry name" value="OS12G0587133 PROTEIN"/>
    <property type="match status" value="1"/>
</dbReference>
<dbReference type="SUPFAM" id="SSF56112">
    <property type="entry name" value="Protein kinase-like (PK-like)"/>
    <property type="match status" value="1"/>
</dbReference>
<dbReference type="AlphaFoldDB" id="A0AAV5MW91"/>
<keyword evidence="2" id="KW-1185">Reference proteome</keyword>
<evidence type="ECO:0008006" key="3">
    <source>
        <dbReference type="Google" id="ProtNLM"/>
    </source>
</evidence>